<reference evidence="1" key="2">
    <citation type="journal article" date="2023" name="IMA Fungus">
        <title>Comparative genomic study of the Penicillium genus elucidates a diverse pangenome and 15 lateral gene transfer events.</title>
        <authorList>
            <person name="Petersen C."/>
            <person name="Sorensen T."/>
            <person name="Nielsen M.R."/>
            <person name="Sondergaard T.E."/>
            <person name="Sorensen J.L."/>
            <person name="Fitzpatrick D.A."/>
            <person name="Frisvad J.C."/>
            <person name="Nielsen K.L."/>
        </authorList>
    </citation>
    <scope>NUCLEOTIDE SEQUENCE</scope>
    <source>
        <strain evidence="1">IBT 30761</strain>
    </source>
</reference>
<accession>A0A9W9G180</accession>
<proteinExistence type="predicted"/>
<dbReference type="AlphaFoldDB" id="A0A9W9G180"/>
<organism evidence="1 2">
    <name type="scientific">Penicillium argentinense</name>
    <dbReference type="NCBI Taxonomy" id="1131581"/>
    <lineage>
        <taxon>Eukaryota</taxon>
        <taxon>Fungi</taxon>
        <taxon>Dikarya</taxon>
        <taxon>Ascomycota</taxon>
        <taxon>Pezizomycotina</taxon>
        <taxon>Eurotiomycetes</taxon>
        <taxon>Eurotiomycetidae</taxon>
        <taxon>Eurotiales</taxon>
        <taxon>Aspergillaceae</taxon>
        <taxon>Penicillium</taxon>
    </lineage>
</organism>
<dbReference type="Proteomes" id="UP001149074">
    <property type="component" value="Unassembled WGS sequence"/>
</dbReference>
<gene>
    <name evidence="1" type="ORF">N7532_002875</name>
</gene>
<name>A0A9W9G180_9EURO</name>
<evidence type="ECO:0000313" key="1">
    <source>
        <dbReference type="EMBL" id="KAJ5110230.1"/>
    </source>
</evidence>
<sequence length="200" mass="22540">MTTRLLTLKIPVLGDLYLPGRNGSAFFLPYPLTLIHHPPSSHIVSANLVARGKTNRAYSIPERKLIRADLGLLEEHELYELLYHAAYRHDDVDQSVKRSASEARYVMRTPNDWDAISFDHYLTVFFDAIINRSSRVATLQQLGLRAEVADIGPGEDENNDIRRDTSDGGLRSRLEKLASLVLRLSEFGDLEIILDQVAQG</sequence>
<reference evidence="1" key="1">
    <citation type="submission" date="2022-11" db="EMBL/GenBank/DDBJ databases">
        <authorList>
            <person name="Petersen C."/>
        </authorList>
    </citation>
    <scope>NUCLEOTIDE SEQUENCE</scope>
    <source>
        <strain evidence="1">IBT 30761</strain>
    </source>
</reference>
<evidence type="ECO:0000313" key="2">
    <source>
        <dbReference type="Proteomes" id="UP001149074"/>
    </source>
</evidence>
<protein>
    <submittedName>
        <fullName evidence="1">Uncharacterized protein</fullName>
    </submittedName>
</protein>
<dbReference type="RefSeq" id="XP_056478341.1">
    <property type="nucleotide sequence ID" value="XM_056615369.1"/>
</dbReference>
<keyword evidence="2" id="KW-1185">Reference proteome</keyword>
<dbReference type="EMBL" id="JAPQKI010000003">
    <property type="protein sequence ID" value="KAJ5110230.1"/>
    <property type="molecule type" value="Genomic_DNA"/>
</dbReference>
<comment type="caution">
    <text evidence="1">The sequence shown here is derived from an EMBL/GenBank/DDBJ whole genome shotgun (WGS) entry which is preliminary data.</text>
</comment>
<dbReference type="GeneID" id="81354348"/>